<comment type="caution">
    <text evidence="2">The sequence shown here is derived from an EMBL/GenBank/DDBJ whole genome shotgun (WGS) entry which is preliminary data.</text>
</comment>
<keyword evidence="3" id="KW-1185">Reference proteome</keyword>
<protein>
    <submittedName>
        <fullName evidence="2">Uncharacterized protein</fullName>
    </submittedName>
</protein>
<dbReference type="Proteomes" id="UP001166286">
    <property type="component" value="Unassembled WGS sequence"/>
</dbReference>
<feature type="region of interest" description="Disordered" evidence="1">
    <location>
        <begin position="102"/>
        <end position="124"/>
    </location>
</feature>
<name>A0AA39QXW2_9LECA</name>
<reference evidence="2" key="1">
    <citation type="submission" date="2023-03" db="EMBL/GenBank/DDBJ databases">
        <title>Complete genome of Cladonia borealis.</title>
        <authorList>
            <person name="Park H."/>
        </authorList>
    </citation>
    <scope>NUCLEOTIDE SEQUENCE</scope>
    <source>
        <strain evidence="2">ANT050790</strain>
    </source>
</reference>
<accession>A0AA39QXW2</accession>
<gene>
    <name evidence="2" type="ORF">JMJ35_005840</name>
</gene>
<evidence type="ECO:0000313" key="3">
    <source>
        <dbReference type="Proteomes" id="UP001166286"/>
    </source>
</evidence>
<organism evidence="2 3">
    <name type="scientific">Cladonia borealis</name>
    <dbReference type="NCBI Taxonomy" id="184061"/>
    <lineage>
        <taxon>Eukaryota</taxon>
        <taxon>Fungi</taxon>
        <taxon>Dikarya</taxon>
        <taxon>Ascomycota</taxon>
        <taxon>Pezizomycotina</taxon>
        <taxon>Lecanoromycetes</taxon>
        <taxon>OSLEUM clade</taxon>
        <taxon>Lecanoromycetidae</taxon>
        <taxon>Lecanorales</taxon>
        <taxon>Lecanorineae</taxon>
        <taxon>Cladoniaceae</taxon>
        <taxon>Cladonia</taxon>
    </lineage>
</organism>
<proteinExistence type="predicted"/>
<evidence type="ECO:0000313" key="2">
    <source>
        <dbReference type="EMBL" id="KAK0511267.1"/>
    </source>
</evidence>
<evidence type="ECO:0000256" key="1">
    <source>
        <dbReference type="SAM" id="MobiDB-lite"/>
    </source>
</evidence>
<dbReference type="EMBL" id="JAFEKC020000013">
    <property type="protein sequence ID" value="KAK0511267.1"/>
    <property type="molecule type" value="Genomic_DNA"/>
</dbReference>
<dbReference type="AlphaFoldDB" id="A0AA39QXW2"/>
<sequence>MKKTFSSDFAEGHIKKGHFFLLKTAAICLWKTEHLPVHIIQQILLAIKPAPCYRQLFLEQSQWRYVFDQETMIIYDDDHNDDDDMEYSDEELKRYYDGEWSEDEDVPYASGGLPASQKQPWGRA</sequence>